<dbReference type="EMBL" id="CAJOBB010001990">
    <property type="protein sequence ID" value="CAF3926660.1"/>
    <property type="molecule type" value="Genomic_DNA"/>
</dbReference>
<dbReference type="PROSITE" id="PS50088">
    <property type="entry name" value="ANK_REPEAT"/>
    <property type="match status" value="1"/>
</dbReference>
<sequence>MEIIEKQLDNLLHHVSLGSNNHDLCKIKEEKNTKFIDIISCSCIDDGIEYLLNNNLQETIEIVHACLKFDDQDFATLFINGKHRIVFMIITKLVLHLLSNLNNLKFFEYDHLYKIGLLTIKIMHNKYISDAEKEEFYDIFFRYRFQSNNITECLLQLIQNVTHSVLIRIICLWLDIVVHYQHVIRKQNNDLDYSYFEPRKIISECIIKQIYNLPNNLSLRGSFLFYLTYIPFNHINEYEKLASISHLYILSQMKDLNKWTPDTIHCVMGSVCFITKHFFEHFKYDEKYYQSLLLIISYENFHKTLLPTWTNDETILIHTIIEYFYENLDDNDEKMIITLGTAIGKLHKLHGNVKDRLIKMNMCYLILVSMHEESHVSDEIILECFQYIKNQCRIKWSRYIRLGEAEKFLQVLKKACHYESIKDAIVRLDKIDELVDLIESDADIIREILALLWTKSDAQKILQTNNKYMNYIEYHQKKIKDKYFFQTLKENIDDMTSLEYDEQPHYAKIPKLEPMKSSSSGYDDYSISYTQNSISSGFFSSVKSEVVLSCSNTELARHVKHHLEKVHYNILILNQCNNDMEKENLISTCKCMIVCLTDDYTEYQPELILAYKNQVIIIPIVIENEKKYCPNEPFLKFILEKYSLSAIRKNINELNDSLADDIRDIQYAQTQTLFDSFKANNNSNDQTPQPVTYTYTAEDLYKSCKENDINKVQEYLQNINIKILNEHVRNKSTALHIASYNGHNEIVQLLLKAGASRTTRNWPYDLTAYEEARTKSTKDLFRMNLDDNEQDRIFSTAVYIEWMTTSRNPHKKRNYLREKLEQLQIYRYYDSYDKLVEHMYAYIDTLTLSNNIKQILKQYFTEMKETRDPIYILKVYTSTTSFHKYYNELIAQHGIDFFDPFSVDMHVDYAIIKSLMKTIAIIMYDKSFAKYRYCGKTYRGMLLTEEDLYKYIVHSKIMNKSFLSTSKSKEIAEAFSGCEQEEFLRKTPDKQAIHISVLCTYIIKNSETSSNIETISERISDEKEVLILPFSIFQVKSVQRSLMNIVQIELEEASDELLDDNN</sequence>
<dbReference type="Proteomes" id="UP000663868">
    <property type="component" value="Unassembled WGS sequence"/>
</dbReference>
<organism evidence="5 6">
    <name type="scientific">Adineta steineri</name>
    <dbReference type="NCBI Taxonomy" id="433720"/>
    <lineage>
        <taxon>Eukaryota</taxon>
        <taxon>Metazoa</taxon>
        <taxon>Spiralia</taxon>
        <taxon>Gnathifera</taxon>
        <taxon>Rotifera</taxon>
        <taxon>Eurotatoria</taxon>
        <taxon>Bdelloidea</taxon>
        <taxon>Adinetida</taxon>
        <taxon>Adinetidae</taxon>
        <taxon>Adineta</taxon>
    </lineage>
</organism>
<feature type="repeat" description="ANK" evidence="3">
    <location>
        <begin position="730"/>
        <end position="762"/>
    </location>
</feature>
<evidence type="ECO:0000313" key="4">
    <source>
        <dbReference type="EMBL" id="CAF1401361.1"/>
    </source>
</evidence>
<dbReference type="SUPFAM" id="SSF48403">
    <property type="entry name" value="Ankyrin repeat"/>
    <property type="match status" value="1"/>
</dbReference>
<dbReference type="Gene3D" id="1.25.40.20">
    <property type="entry name" value="Ankyrin repeat-containing domain"/>
    <property type="match status" value="1"/>
</dbReference>
<dbReference type="Pfam" id="PF12796">
    <property type="entry name" value="Ank_2"/>
    <property type="match status" value="1"/>
</dbReference>
<evidence type="ECO:0000256" key="1">
    <source>
        <dbReference type="ARBA" id="ARBA00022737"/>
    </source>
</evidence>
<dbReference type="SMART" id="SM00248">
    <property type="entry name" value="ANK"/>
    <property type="match status" value="1"/>
</dbReference>
<name>A0A819J2B6_9BILA</name>
<keyword evidence="1" id="KW-0677">Repeat</keyword>
<protein>
    <submittedName>
        <fullName evidence="5">Uncharacterized protein</fullName>
    </submittedName>
</protein>
<gene>
    <name evidence="4" type="ORF">IZO911_LOCUS39512</name>
    <name evidence="5" type="ORF">KXQ929_LOCUS24219</name>
</gene>
<reference evidence="5" key="1">
    <citation type="submission" date="2021-02" db="EMBL/GenBank/DDBJ databases">
        <authorList>
            <person name="Nowell W R."/>
        </authorList>
    </citation>
    <scope>NUCLEOTIDE SEQUENCE</scope>
</reference>
<dbReference type="PROSITE" id="PS51996">
    <property type="entry name" value="TR_MART"/>
    <property type="match status" value="1"/>
</dbReference>
<keyword evidence="2 3" id="KW-0040">ANK repeat</keyword>
<dbReference type="PANTHER" id="PTHR24171">
    <property type="entry name" value="ANKYRIN REPEAT DOMAIN-CONTAINING PROTEIN 39-RELATED"/>
    <property type="match status" value="1"/>
</dbReference>
<proteinExistence type="predicted"/>
<comment type="caution">
    <text evidence="5">The sequence shown here is derived from an EMBL/GenBank/DDBJ whole genome shotgun (WGS) entry which is preliminary data.</text>
</comment>
<evidence type="ECO:0000256" key="3">
    <source>
        <dbReference type="PROSITE-ProRule" id="PRU00023"/>
    </source>
</evidence>
<evidence type="ECO:0000256" key="2">
    <source>
        <dbReference type="ARBA" id="ARBA00023043"/>
    </source>
</evidence>
<dbReference type="SUPFAM" id="SSF56399">
    <property type="entry name" value="ADP-ribosylation"/>
    <property type="match status" value="1"/>
</dbReference>
<dbReference type="AlphaFoldDB" id="A0A819J2B6"/>
<dbReference type="Proteomes" id="UP000663860">
    <property type="component" value="Unassembled WGS sequence"/>
</dbReference>
<accession>A0A819J2B6</accession>
<evidence type="ECO:0000313" key="5">
    <source>
        <dbReference type="EMBL" id="CAF3926660.1"/>
    </source>
</evidence>
<evidence type="ECO:0000313" key="6">
    <source>
        <dbReference type="Proteomes" id="UP000663868"/>
    </source>
</evidence>
<dbReference type="InterPro" id="IPR036770">
    <property type="entry name" value="Ankyrin_rpt-contain_sf"/>
</dbReference>
<dbReference type="PROSITE" id="PS50297">
    <property type="entry name" value="ANK_REP_REGION"/>
    <property type="match status" value="1"/>
</dbReference>
<dbReference type="InterPro" id="IPR002110">
    <property type="entry name" value="Ankyrin_rpt"/>
</dbReference>
<dbReference type="Gene3D" id="3.90.176.10">
    <property type="entry name" value="Toxin ADP-ribosyltransferase, Chain A, domain 1"/>
    <property type="match status" value="1"/>
</dbReference>
<dbReference type="EMBL" id="CAJNOE010001212">
    <property type="protein sequence ID" value="CAF1401361.1"/>
    <property type="molecule type" value="Genomic_DNA"/>
</dbReference>